<evidence type="ECO:0000313" key="1">
    <source>
        <dbReference type="EMBL" id="CAG8531148.1"/>
    </source>
</evidence>
<organism evidence="1 2">
    <name type="scientific">Dentiscutata heterogama</name>
    <dbReference type="NCBI Taxonomy" id="1316150"/>
    <lineage>
        <taxon>Eukaryota</taxon>
        <taxon>Fungi</taxon>
        <taxon>Fungi incertae sedis</taxon>
        <taxon>Mucoromycota</taxon>
        <taxon>Glomeromycotina</taxon>
        <taxon>Glomeromycetes</taxon>
        <taxon>Diversisporales</taxon>
        <taxon>Gigasporaceae</taxon>
        <taxon>Dentiscutata</taxon>
    </lineage>
</organism>
<reference evidence="1" key="1">
    <citation type="submission" date="2021-06" db="EMBL/GenBank/DDBJ databases">
        <authorList>
            <person name="Kallberg Y."/>
            <person name="Tangrot J."/>
            <person name="Rosling A."/>
        </authorList>
    </citation>
    <scope>NUCLEOTIDE SEQUENCE</scope>
    <source>
        <strain evidence="1">IL203A</strain>
    </source>
</reference>
<name>A0ACA9LIF6_9GLOM</name>
<sequence length="260" mass="29069">MTDTFYRNLSRPRSAASSVKSVRSSRSVRSTSPTSSVGNNRDENDALRPYVDAISQMFVRTREKGYNFSAVSDCIEEEITLKKLEPTQIFSWLSSNQNTVQYTTLLGFFYFQGIGIPVEQRKGFSLFLTAAKMDFFVAQDLVADCYGFGLGTTKNEDLSFMWYQKASQNGSVDGQFGLGYCYEAGIGTVKSMSKAFQLYKKSSKKENRSAMFMLAQCYEQGTGTSKDLEQAIYWYRKAKECGNSDAEAPLAELLATKNSG</sequence>
<gene>
    <name evidence="1" type="ORF">DHETER_LOCUS4370</name>
</gene>
<protein>
    <submittedName>
        <fullName evidence="1">16239_t:CDS:1</fullName>
    </submittedName>
</protein>
<proteinExistence type="predicted"/>
<comment type="caution">
    <text evidence="1">The sequence shown here is derived from an EMBL/GenBank/DDBJ whole genome shotgun (WGS) entry which is preliminary data.</text>
</comment>
<accession>A0ACA9LIF6</accession>
<keyword evidence="2" id="KW-1185">Reference proteome</keyword>
<dbReference type="EMBL" id="CAJVPU010004319">
    <property type="protein sequence ID" value="CAG8531148.1"/>
    <property type="molecule type" value="Genomic_DNA"/>
</dbReference>
<evidence type="ECO:0000313" key="2">
    <source>
        <dbReference type="Proteomes" id="UP000789702"/>
    </source>
</evidence>
<dbReference type="Proteomes" id="UP000789702">
    <property type="component" value="Unassembled WGS sequence"/>
</dbReference>